<evidence type="ECO:0000313" key="1">
    <source>
        <dbReference type="EMBL" id="ODV88392.1"/>
    </source>
</evidence>
<sequence length="114" mass="13128">MSDDLEIGIKSLQNAVFKINKAIDNLSSRNQVAELRTKSMKVNRVFDITSSFNVSSDDIKDEIKALLEIAESKLDNNNMLLQDINLEISKREDKLRYLKLRRERFEMSASSNAF</sequence>
<keyword evidence="2" id="KW-1185">Reference proteome</keyword>
<accession>A0A1E4T9G1</accession>
<protein>
    <submittedName>
        <fullName evidence="1">Uncharacterized protein</fullName>
    </submittedName>
</protein>
<evidence type="ECO:0000313" key="2">
    <source>
        <dbReference type="Proteomes" id="UP000095023"/>
    </source>
</evidence>
<name>A0A1E4T9G1_9ASCO</name>
<dbReference type="Proteomes" id="UP000095023">
    <property type="component" value="Unassembled WGS sequence"/>
</dbReference>
<dbReference type="AlphaFoldDB" id="A0A1E4T9G1"/>
<gene>
    <name evidence="1" type="ORF">CANCADRAFT_46279</name>
</gene>
<proteinExistence type="predicted"/>
<reference evidence="2" key="1">
    <citation type="submission" date="2016-02" db="EMBL/GenBank/DDBJ databases">
        <title>Comparative genomics of biotechnologically important yeasts.</title>
        <authorList>
            <consortium name="DOE Joint Genome Institute"/>
            <person name="Riley R."/>
            <person name="Haridas S."/>
            <person name="Wolfe K.H."/>
            <person name="Lopes M.R."/>
            <person name="Hittinger C.T."/>
            <person name="Goker M."/>
            <person name="Salamov A."/>
            <person name="Wisecaver J."/>
            <person name="Long T.M."/>
            <person name="Aerts A.L."/>
            <person name="Barry K."/>
            <person name="Choi C."/>
            <person name="Clum A."/>
            <person name="Coughlan A.Y."/>
            <person name="Deshpande S."/>
            <person name="Douglass A.P."/>
            <person name="Hanson S.J."/>
            <person name="Klenk H.-P."/>
            <person name="Labutti K."/>
            <person name="Lapidus A."/>
            <person name="Lindquist E."/>
            <person name="Lipzen A."/>
            <person name="Meier-Kolthoff J.P."/>
            <person name="Ohm R.A."/>
            <person name="Otillar R.P."/>
            <person name="Pangilinan J."/>
            <person name="Peng Y."/>
            <person name="Rokas A."/>
            <person name="Rosa C.A."/>
            <person name="Scheuner C."/>
            <person name="Sibirny A.A."/>
            <person name="Slot J.C."/>
            <person name="Stielow J.B."/>
            <person name="Sun H."/>
            <person name="Kurtzman C.P."/>
            <person name="Blackwell M."/>
            <person name="Jeffries T.W."/>
            <person name="Grigoriev I.V."/>
        </authorList>
    </citation>
    <scope>NUCLEOTIDE SEQUENCE [LARGE SCALE GENOMIC DNA]</scope>
    <source>
        <strain evidence="2">NRRL Y-17796</strain>
    </source>
</reference>
<organism evidence="1 2">
    <name type="scientific">Tortispora caseinolytica NRRL Y-17796</name>
    <dbReference type="NCBI Taxonomy" id="767744"/>
    <lineage>
        <taxon>Eukaryota</taxon>
        <taxon>Fungi</taxon>
        <taxon>Dikarya</taxon>
        <taxon>Ascomycota</taxon>
        <taxon>Saccharomycotina</taxon>
        <taxon>Trigonopsidomycetes</taxon>
        <taxon>Trigonopsidales</taxon>
        <taxon>Trigonopsidaceae</taxon>
        <taxon>Tortispora</taxon>
    </lineage>
</organism>
<dbReference type="EMBL" id="KV453844">
    <property type="protein sequence ID" value="ODV88392.1"/>
    <property type="molecule type" value="Genomic_DNA"/>
</dbReference>